<dbReference type="EMBL" id="JACLHY010000010">
    <property type="protein sequence ID" value="MBC8768671.1"/>
    <property type="molecule type" value="Genomic_DNA"/>
</dbReference>
<dbReference type="PANTHER" id="PTHR11203:SF37">
    <property type="entry name" value="INTEGRATOR COMPLEX SUBUNIT 11"/>
    <property type="match status" value="1"/>
</dbReference>
<dbReference type="CDD" id="cd16295">
    <property type="entry name" value="TTHA0252-CPSF-like_MBL-fold"/>
    <property type="match status" value="1"/>
</dbReference>
<dbReference type="InterPro" id="IPR001279">
    <property type="entry name" value="Metallo-B-lactamas"/>
</dbReference>
<dbReference type="Pfam" id="PF07521">
    <property type="entry name" value="RMMBL"/>
    <property type="match status" value="1"/>
</dbReference>
<dbReference type="PANTHER" id="PTHR11203">
    <property type="entry name" value="CLEAVAGE AND POLYADENYLATION SPECIFICITY FACTOR FAMILY MEMBER"/>
    <property type="match status" value="1"/>
</dbReference>
<protein>
    <submittedName>
        <fullName evidence="4">MBL fold metallo-hydrolase</fullName>
    </submittedName>
</protein>
<gene>
    <name evidence="4" type="ORF">H4O18_11765</name>
</gene>
<evidence type="ECO:0000256" key="1">
    <source>
        <dbReference type="ARBA" id="ARBA00022801"/>
    </source>
</evidence>
<dbReference type="Proteomes" id="UP000618952">
    <property type="component" value="Unassembled WGS sequence"/>
</dbReference>
<dbReference type="SMART" id="SM00849">
    <property type="entry name" value="Lactamase_B"/>
    <property type="match status" value="1"/>
</dbReference>
<dbReference type="Gene3D" id="3.40.50.10890">
    <property type="match status" value="1"/>
</dbReference>
<evidence type="ECO:0000313" key="5">
    <source>
        <dbReference type="Proteomes" id="UP000618952"/>
    </source>
</evidence>
<dbReference type="SUPFAM" id="SSF56281">
    <property type="entry name" value="Metallo-hydrolase/oxidoreductase"/>
    <property type="match status" value="1"/>
</dbReference>
<evidence type="ECO:0000259" key="2">
    <source>
        <dbReference type="SMART" id="SM00849"/>
    </source>
</evidence>
<dbReference type="Gene3D" id="3.60.15.10">
    <property type="entry name" value="Ribonuclease Z/Hydroxyacylglutathione hydrolase-like"/>
    <property type="match status" value="1"/>
</dbReference>
<feature type="domain" description="Metallo-beta-lactamase" evidence="2">
    <location>
        <begin position="16"/>
        <end position="229"/>
    </location>
</feature>
<proteinExistence type="predicted"/>
<dbReference type="Pfam" id="PF10996">
    <property type="entry name" value="Beta-Casp"/>
    <property type="match status" value="1"/>
</dbReference>
<keyword evidence="5" id="KW-1185">Reference proteome</keyword>
<dbReference type="Pfam" id="PF00753">
    <property type="entry name" value="Lactamase_B"/>
    <property type="match status" value="1"/>
</dbReference>
<sequence>MNSIKIHFLGASGTVTGSKFYLETPELNLMIDCGMFQGLKELRQLNWSTLPIDASKIDMVLLTHGHLDHTGYLPRLLKEGFKGKIIGTAPTLAVTRIILLDSAKIHEEEAEQANKEGYSKHNPALPFYTIKEAERTLDLFQSKEKDEWITLSEHIRFKYRYNGHIIGATFIELEIYGKLFVFSGDIGRLHDDLLDAPMRPKYADYLFVESTYGNKLHPKEDVESILSGLIKTTIHERGNLIIPSFAVERLQSLMYLLWQMYKKNKIPNIPVFIDSPMGNNVLSIFEQFPHWHKLPMNEYHAMCNHFNIITSYADTWKTIDDPRPKIVIAGSGMVTGGRVLTYLKQLIDVASTSVLLVGFQAEGTRGRQLLEGAHELKLFGKYHPVKAKIHHLESLSAHADQSELLDWMKDVDNIPETVFLIHGEPTSLDAFSVKIKDVYGWKVHIPKLNEVRGILI</sequence>
<name>A0ABR7QNC9_9FLAO</name>
<organism evidence="4 5">
    <name type="scientific">Arenibacter arenosicollis</name>
    <dbReference type="NCBI Taxonomy" id="2762274"/>
    <lineage>
        <taxon>Bacteria</taxon>
        <taxon>Pseudomonadati</taxon>
        <taxon>Bacteroidota</taxon>
        <taxon>Flavobacteriia</taxon>
        <taxon>Flavobacteriales</taxon>
        <taxon>Flavobacteriaceae</taxon>
        <taxon>Arenibacter</taxon>
    </lineage>
</organism>
<dbReference type="RefSeq" id="WP_187584786.1">
    <property type="nucleotide sequence ID" value="NZ_JACLHY010000010.1"/>
</dbReference>
<accession>A0ABR7QNC9</accession>
<dbReference type="InterPro" id="IPR050698">
    <property type="entry name" value="MBL"/>
</dbReference>
<keyword evidence="1" id="KW-0378">Hydrolase</keyword>
<dbReference type="InterPro" id="IPR022712">
    <property type="entry name" value="Beta_Casp"/>
</dbReference>
<dbReference type="InterPro" id="IPR011108">
    <property type="entry name" value="RMMBL"/>
</dbReference>
<evidence type="ECO:0000259" key="3">
    <source>
        <dbReference type="SMART" id="SM01027"/>
    </source>
</evidence>
<comment type="caution">
    <text evidence="4">The sequence shown here is derived from an EMBL/GenBank/DDBJ whole genome shotgun (WGS) entry which is preliminary data.</text>
</comment>
<dbReference type="InterPro" id="IPR036866">
    <property type="entry name" value="RibonucZ/Hydroxyglut_hydro"/>
</dbReference>
<reference evidence="4 5" key="1">
    <citation type="submission" date="2020-08" db="EMBL/GenBank/DDBJ databases">
        <title>Arenibacter gaetbuli sp. nov., isolated from a sand dune.</title>
        <authorList>
            <person name="Park S."/>
            <person name="Yoon J.-H."/>
        </authorList>
    </citation>
    <scope>NUCLEOTIDE SEQUENCE [LARGE SCALE GENOMIC DNA]</scope>
    <source>
        <strain evidence="4 5">BSSL-BM3</strain>
    </source>
</reference>
<evidence type="ECO:0000313" key="4">
    <source>
        <dbReference type="EMBL" id="MBC8768671.1"/>
    </source>
</evidence>
<feature type="domain" description="Beta-Casp" evidence="3">
    <location>
        <begin position="250"/>
        <end position="369"/>
    </location>
</feature>
<dbReference type="SMART" id="SM01027">
    <property type="entry name" value="Beta-Casp"/>
    <property type="match status" value="1"/>
</dbReference>